<feature type="domain" description="Sugar phosphate transporter" evidence="7">
    <location>
        <begin position="124"/>
        <end position="440"/>
    </location>
</feature>
<accession>A0A642V063</accession>
<dbReference type="InterPro" id="IPR050186">
    <property type="entry name" value="TPT_transporter"/>
</dbReference>
<dbReference type="PANTHER" id="PTHR11132">
    <property type="entry name" value="SOLUTE CARRIER FAMILY 35"/>
    <property type="match status" value="1"/>
</dbReference>
<dbReference type="EMBL" id="SWFS01000356">
    <property type="protein sequence ID" value="KAA8908883.1"/>
    <property type="molecule type" value="Genomic_DNA"/>
</dbReference>
<feature type="transmembrane region" description="Helical" evidence="6">
    <location>
        <begin position="397"/>
        <end position="418"/>
    </location>
</feature>
<reference evidence="8" key="1">
    <citation type="journal article" date="2019" name="G3 (Bethesda)">
        <title>Genome Assemblies of Two Rare Opportunistic Yeast Pathogens: Diutina rugosa (syn. Candida rugosa) and Trichomonascus ciferrii (syn. Candida ciferrii).</title>
        <authorList>
            <person name="Mixao V."/>
            <person name="Saus E."/>
            <person name="Hansen A.P."/>
            <person name="Lass-Florl C."/>
            <person name="Gabaldon T."/>
        </authorList>
    </citation>
    <scope>NUCLEOTIDE SEQUENCE</scope>
    <source>
        <strain evidence="8">CBS 4856</strain>
    </source>
</reference>
<keyword evidence="9" id="KW-1185">Reference proteome</keyword>
<evidence type="ECO:0000256" key="2">
    <source>
        <dbReference type="ARBA" id="ARBA00022692"/>
    </source>
</evidence>
<feature type="transmembrane region" description="Helical" evidence="6">
    <location>
        <begin position="317"/>
        <end position="338"/>
    </location>
</feature>
<feature type="compositionally biased region" description="Low complexity" evidence="5">
    <location>
        <begin position="23"/>
        <end position="33"/>
    </location>
</feature>
<evidence type="ECO:0000256" key="6">
    <source>
        <dbReference type="SAM" id="Phobius"/>
    </source>
</evidence>
<dbReference type="Pfam" id="PF03151">
    <property type="entry name" value="TPT"/>
    <property type="match status" value="1"/>
</dbReference>
<feature type="compositionally biased region" description="Polar residues" evidence="5">
    <location>
        <begin position="80"/>
        <end position="106"/>
    </location>
</feature>
<dbReference type="InterPro" id="IPR004853">
    <property type="entry name" value="Sugar_P_trans_dom"/>
</dbReference>
<feature type="transmembrane region" description="Helical" evidence="6">
    <location>
        <begin position="369"/>
        <end position="390"/>
    </location>
</feature>
<comment type="subcellular location">
    <subcellularLocation>
        <location evidence="1">Membrane</location>
        <topology evidence="1">Multi-pass membrane protein</topology>
    </subcellularLocation>
</comment>
<keyword evidence="4 6" id="KW-0472">Membrane</keyword>
<dbReference type="VEuPathDB" id="FungiDB:TRICI_004696"/>
<proteinExistence type="predicted"/>
<evidence type="ECO:0000313" key="8">
    <source>
        <dbReference type="EMBL" id="KAA8908883.1"/>
    </source>
</evidence>
<organism evidence="8 9">
    <name type="scientific">Trichomonascus ciferrii</name>
    <dbReference type="NCBI Taxonomy" id="44093"/>
    <lineage>
        <taxon>Eukaryota</taxon>
        <taxon>Fungi</taxon>
        <taxon>Dikarya</taxon>
        <taxon>Ascomycota</taxon>
        <taxon>Saccharomycotina</taxon>
        <taxon>Dipodascomycetes</taxon>
        <taxon>Dipodascales</taxon>
        <taxon>Trichomonascaceae</taxon>
        <taxon>Trichomonascus</taxon>
        <taxon>Trichomonascus ciferrii complex</taxon>
    </lineage>
</organism>
<feature type="transmembrane region" description="Helical" evidence="6">
    <location>
        <begin position="116"/>
        <end position="133"/>
    </location>
</feature>
<feature type="transmembrane region" description="Helical" evidence="6">
    <location>
        <begin position="259"/>
        <end position="278"/>
    </location>
</feature>
<feature type="transmembrane region" description="Helical" evidence="6">
    <location>
        <begin position="226"/>
        <end position="247"/>
    </location>
</feature>
<comment type="caution">
    <text evidence="8">The sequence shown here is derived from an EMBL/GenBank/DDBJ whole genome shotgun (WGS) entry which is preliminary data.</text>
</comment>
<evidence type="ECO:0000256" key="5">
    <source>
        <dbReference type="SAM" id="MobiDB-lite"/>
    </source>
</evidence>
<protein>
    <recommendedName>
        <fullName evidence="7">Sugar phosphate transporter domain-containing protein</fullName>
    </recommendedName>
</protein>
<dbReference type="GO" id="GO:0016020">
    <property type="term" value="C:membrane"/>
    <property type="evidence" value="ECO:0007669"/>
    <property type="project" value="UniProtKB-SubCell"/>
</dbReference>
<sequence length="463" mass="50748">MLASSTTTRQPNQQPAAAIPLESGTSASTSGSRSSHDSSRSETPLTDNGGVLPFPSPRQSGSFGGDRKALFSRHARRESNASNHLPRTATTTTSYGHSRSRTRSFSESGQEAIKQLAVPISVPLVLICLSWYSTSALSNTLSKSILTSFPYPVTLTMVQFLLAVIFGVTTILAAQAFPSINSFLPKGLVSVHVGLRHPTREILLSIAPMGVFQLTGHIFSHMSTSLLPVSLVHTIKALSPLFTVAAYRMIFKVDYSPKTYLTLIPLTIGVIMTCSAEFSANFLGIFYALVATIVFVSQNMFSKKLLTPEEQPKLDKLNVLCYCSSMAFVFTSPVWLFSEGFSLFGDFLFSRGQYFGLVTDTTKLSTNELMLFLFFNGITHFLQNILAFQVLGMVTPVTYSVASLIKRIVVISVAIVWFGQHVTGVQKSGILLTFLGLYLYDRLGGDRQKKYQDNNTPKPLLPR</sequence>
<keyword evidence="2 6" id="KW-0812">Transmembrane</keyword>
<gene>
    <name evidence="8" type="ORF">TRICI_004696</name>
</gene>
<evidence type="ECO:0000256" key="3">
    <source>
        <dbReference type="ARBA" id="ARBA00022989"/>
    </source>
</evidence>
<feature type="compositionally biased region" description="Polar residues" evidence="5">
    <location>
        <begin position="1"/>
        <end position="15"/>
    </location>
</feature>
<dbReference type="OrthoDB" id="1588579at2759"/>
<evidence type="ECO:0000259" key="7">
    <source>
        <dbReference type="Pfam" id="PF03151"/>
    </source>
</evidence>
<evidence type="ECO:0000256" key="1">
    <source>
        <dbReference type="ARBA" id="ARBA00004141"/>
    </source>
</evidence>
<dbReference type="Proteomes" id="UP000761534">
    <property type="component" value="Unassembled WGS sequence"/>
</dbReference>
<feature type="transmembrane region" description="Helical" evidence="6">
    <location>
        <begin position="153"/>
        <end position="174"/>
    </location>
</feature>
<feature type="region of interest" description="Disordered" evidence="5">
    <location>
        <begin position="1"/>
        <end position="106"/>
    </location>
</feature>
<name>A0A642V063_9ASCO</name>
<evidence type="ECO:0000256" key="4">
    <source>
        <dbReference type="ARBA" id="ARBA00023136"/>
    </source>
</evidence>
<dbReference type="AlphaFoldDB" id="A0A642V063"/>
<keyword evidence="3 6" id="KW-1133">Transmembrane helix</keyword>
<evidence type="ECO:0000313" key="9">
    <source>
        <dbReference type="Proteomes" id="UP000761534"/>
    </source>
</evidence>